<keyword evidence="5" id="KW-1185">Reference proteome</keyword>
<dbReference type="GO" id="GO:0008146">
    <property type="term" value="F:sulfotransferase activity"/>
    <property type="evidence" value="ECO:0007669"/>
    <property type="project" value="InterPro"/>
</dbReference>
<dbReference type="Proteomes" id="UP001417504">
    <property type="component" value="Unassembled WGS sequence"/>
</dbReference>
<comment type="caution">
    <text evidence="4">The sequence shown here is derived from an EMBL/GenBank/DDBJ whole genome shotgun (WGS) entry which is preliminary data.</text>
</comment>
<keyword evidence="2" id="KW-0472">Membrane</keyword>
<dbReference type="SUPFAM" id="SSF52540">
    <property type="entry name" value="P-loop containing nucleoside triphosphate hydrolases"/>
    <property type="match status" value="1"/>
</dbReference>
<dbReference type="AlphaFoldDB" id="A0AAP0KNE4"/>
<comment type="similarity">
    <text evidence="1">Belongs to the sulfotransferase 1 family.</text>
</comment>
<sequence length="336" mass="38586">MDRESAFSFKLSKSPPFMLRMFLLLVVMMFGVYIGFLCLKQTTVQIESTNRSIVNEGAVTRCDILSSSSNETIFVHFPQPKTYSRGECACTPVQFVVILSMQRSGSGWFETLLNSHPNISSHGEIFSVKQRTSNISSILMTLDRVYSLEWNNSAAKNECVSAVGFKWMLNQAIMVYHRQIANYFNWKGVSVILLFRRNLLRKLVSVLANAYDKEMKQLNGTHKSHVHTKEEAEVLANFKPTLNTTSLIPNLSQVERIMVDSLQHFKSTRHIILYYEDIVNNPRALYNVQEFLKVPVRSLLSRQVKIHTRPLSEQIENWADVSTTLRGTQLSQWHKT</sequence>
<dbReference type="EC" id="2.8.2.-" evidence="1"/>
<dbReference type="InterPro" id="IPR027417">
    <property type="entry name" value="P-loop_NTPase"/>
</dbReference>
<keyword evidence="2" id="KW-0812">Transmembrane</keyword>
<dbReference type="Pfam" id="PF00685">
    <property type="entry name" value="Sulfotransfer_1"/>
    <property type="match status" value="1"/>
</dbReference>
<dbReference type="EMBL" id="JBBNAE010000001">
    <property type="protein sequence ID" value="KAK9154577.1"/>
    <property type="molecule type" value="Genomic_DNA"/>
</dbReference>
<evidence type="ECO:0000259" key="3">
    <source>
        <dbReference type="Pfam" id="PF00685"/>
    </source>
</evidence>
<dbReference type="InterPro" id="IPR000863">
    <property type="entry name" value="Sulfotransferase_dom"/>
</dbReference>
<keyword evidence="2" id="KW-1133">Transmembrane helix</keyword>
<evidence type="ECO:0000313" key="4">
    <source>
        <dbReference type="EMBL" id="KAK9154577.1"/>
    </source>
</evidence>
<keyword evidence="1" id="KW-0808">Transferase</keyword>
<gene>
    <name evidence="4" type="ORF">Sjap_002057</name>
</gene>
<proteinExistence type="inferred from homology"/>
<protein>
    <recommendedName>
        <fullName evidence="1">Sulfotransferase</fullName>
        <ecNumber evidence="1">2.8.2.-</ecNumber>
    </recommendedName>
</protein>
<organism evidence="4 5">
    <name type="scientific">Stephania japonica</name>
    <dbReference type="NCBI Taxonomy" id="461633"/>
    <lineage>
        <taxon>Eukaryota</taxon>
        <taxon>Viridiplantae</taxon>
        <taxon>Streptophyta</taxon>
        <taxon>Embryophyta</taxon>
        <taxon>Tracheophyta</taxon>
        <taxon>Spermatophyta</taxon>
        <taxon>Magnoliopsida</taxon>
        <taxon>Ranunculales</taxon>
        <taxon>Menispermaceae</taxon>
        <taxon>Menispermoideae</taxon>
        <taxon>Cissampelideae</taxon>
        <taxon>Stephania</taxon>
    </lineage>
</organism>
<dbReference type="InterPro" id="IPR052796">
    <property type="entry name" value="Nod_factor_sulfotransferase"/>
</dbReference>
<reference evidence="4 5" key="1">
    <citation type="submission" date="2024-01" db="EMBL/GenBank/DDBJ databases">
        <title>Genome assemblies of Stephania.</title>
        <authorList>
            <person name="Yang L."/>
        </authorList>
    </citation>
    <scope>NUCLEOTIDE SEQUENCE [LARGE SCALE GENOMIC DNA]</scope>
    <source>
        <strain evidence="4">QJT</strain>
        <tissue evidence="4">Leaf</tissue>
    </source>
</reference>
<name>A0AAP0KNE4_9MAGN</name>
<accession>A0AAP0KNE4</accession>
<feature type="domain" description="Sulfotransferase" evidence="3">
    <location>
        <begin position="96"/>
        <end position="298"/>
    </location>
</feature>
<evidence type="ECO:0000256" key="1">
    <source>
        <dbReference type="RuleBase" id="RU361155"/>
    </source>
</evidence>
<dbReference type="PANTHER" id="PTHR32175">
    <property type="entry name" value="PROTEIN, PUTATIVE, EXPRESSED-RELATED"/>
    <property type="match status" value="1"/>
</dbReference>
<dbReference type="Gene3D" id="3.40.50.300">
    <property type="entry name" value="P-loop containing nucleotide triphosphate hydrolases"/>
    <property type="match status" value="1"/>
</dbReference>
<dbReference type="PANTHER" id="PTHR32175:SF26">
    <property type="entry name" value="PROTEIN, PUTATIVE, EXPRESSED-RELATED"/>
    <property type="match status" value="1"/>
</dbReference>
<feature type="transmembrane region" description="Helical" evidence="2">
    <location>
        <begin position="17"/>
        <end position="39"/>
    </location>
</feature>
<evidence type="ECO:0000256" key="2">
    <source>
        <dbReference type="SAM" id="Phobius"/>
    </source>
</evidence>
<evidence type="ECO:0000313" key="5">
    <source>
        <dbReference type="Proteomes" id="UP001417504"/>
    </source>
</evidence>